<evidence type="ECO:0000256" key="10">
    <source>
        <dbReference type="ARBA" id="ARBA00023027"/>
    </source>
</evidence>
<feature type="domain" description="3-hydroxyacyl-CoA dehydrogenase C-terminal" evidence="20">
    <location>
        <begin position="1046"/>
        <end position="1139"/>
    </location>
</feature>
<keyword evidence="9" id="KW-0560">Oxidoreductase</keyword>
<dbReference type="Gene3D" id="3.40.50.720">
    <property type="entry name" value="NAD(P)-binding Rossmann-like Domain"/>
    <property type="match status" value="3"/>
</dbReference>
<sequence>MLPAASISAFTLHGLPPTSTVLLSPRPPRTTSRGRRLRVRIVVASAAGSSRPAAAMGKPPPHVSMEVGDDGVAVVKISNPPVNALAVQRDVSFMDGVSVDLVVNTIEECKKPVVAALQGLALGGGLELALGSHARIAAPGTQLGLPELSLGVIPGFGELLKVSREWALDIAGRRRPWVRSLHKSDKMGSLSEATQVLKAARLQAKKTAPNLPQHLGCLDAIEDGIVHGGYSGVLKEAEVFKDLVLSETSRGLVHVFFGQRATSKVPGVTDVGLEPRQIEKVAVIGGGLMGSGIATALITSNIHVVLKEASSEYLHRGIKTIEGNIRNSEKRGKLTKGQADRALSMLRGALDYSQFDDVDMVIEAVTENIPLKQKIFNELEKIVRTDKTSAQAILDLMTVGKAMKKVPVVVGNCTGFAVNRTFFPYSLSAHILAHLGVDIFRIDRVVSSFGLPMGPFQLQDLAGYGVAVAVSKQFEVAFPEDRSFKTPLIDLLIASGRDGKNNGRGYYIYEKGSKPKPDPSVLPIIEESRKIANIMPNGKSIDVSDQDILEMILFPVVNEACRVLDENVVVRASDLDVASVLGMGFPSYRGGIMFWADSIGAKHICERLTRWSELYGGFFKPSSYLEERAARGIPLCSCSVSLFLIVAVDKLPAPAMAKPHVSMEVGSDGVAVIAIFNPPVNALAIPIINGLKEKFGEATRRNDVKAIVLTGKGGRFSGGFDINVFQKVHATGDVSVMPDVSVDLVVNTIEDCKKPVVAAVEGLALGGGLELALLSKPILSEEGQKLGLIDALVSSEELLNVSRQWAVDIAERRKPWVRSLHKTDKIGSLSEARQVLKAARLQAKKTAPNMPQHLGCLDVIEDGIIHGGYNGVLKVPGVTDVGLKPRQIKKVAVIGGGLMGSGIATALITSNIYVVLKEVNSDYLLKGTKTIEGNIRNLETRGKLTKDKANKALSMLKGALDYSDFNDVDMVIEAVIENIPLKQKIFGELEKVVSRHALLFMDSPAHIMPLLEIVRTNKTSAQAILDLMIVGKAIKKAPVVVGNCTGFAVNRTFFPYSQSAHILIHLGVDVFRIDRVISSFGLPMGPFQLQDLAGYGVAVAVSKEFNSAFPDRTFKTPLIDLLIKNGRNGKNNGRGYYVYEKGSKPKPDFSVLPIIEESRRVANMMPNGKPINVTDQDILEMILFPVVNEACRVLDEDVVVRASDLDIASVLGMSFPSYRGGIVFWADLVGAKHVYERLSRWSELYGGFFKPSSYLEVRAARGIPLSAPASSLTSSPKSRL</sequence>
<reference evidence="22" key="1">
    <citation type="submission" date="2022-08" db="EMBL/GenBank/DDBJ databases">
        <authorList>
            <person name="Gutierrez-Valencia J."/>
        </authorList>
    </citation>
    <scope>NUCLEOTIDE SEQUENCE</scope>
</reference>
<dbReference type="InterPro" id="IPR018376">
    <property type="entry name" value="Enoyl-CoA_hyd/isom_CS"/>
</dbReference>
<dbReference type="Gene3D" id="3.90.226.10">
    <property type="entry name" value="2-enoyl-CoA Hydratase, Chain A, domain 1"/>
    <property type="match status" value="4"/>
</dbReference>
<dbReference type="GO" id="GO:0004300">
    <property type="term" value="F:enoyl-CoA hydratase activity"/>
    <property type="evidence" value="ECO:0007669"/>
    <property type="project" value="UniProtKB-EC"/>
</dbReference>
<evidence type="ECO:0008006" key="24">
    <source>
        <dbReference type="Google" id="ProtNLM"/>
    </source>
</evidence>
<organism evidence="22 23">
    <name type="scientific">Linum tenue</name>
    <dbReference type="NCBI Taxonomy" id="586396"/>
    <lineage>
        <taxon>Eukaryota</taxon>
        <taxon>Viridiplantae</taxon>
        <taxon>Streptophyta</taxon>
        <taxon>Embryophyta</taxon>
        <taxon>Tracheophyta</taxon>
        <taxon>Spermatophyta</taxon>
        <taxon>Magnoliopsida</taxon>
        <taxon>eudicotyledons</taxon>
        <taxon>Gunneridae</taxon>
        <taxon>Pentapetalae</taxon>
        <taxon>rosids</taxon>
        <taxon>fabids</taxon>
        <taxon>Malpighiales</taxon>
        <taxon>Linaceae</taxon>
        <taxon>Linum</taxon>
    </lineage>
</organism>
<comment type="subcellular location">
    <subcellularLocation>
        <location evidence="3">Peroxisome</location>
    </subcellularLocation>
</comment>
<comment type="caution">
    <text evidence="22">The sequence shown here is derived from an EMBL/GenBank/DDBJ whole genome shotgun (WGS) entry which is preliminary data.</text>
</comment>
<comment type="similarity">
    <text evidence="19">Belongs to the enoyl-CoA hydratase/isomerase family.</text>
</comment>
<dbReference type="InterPro" id="IPR029045">
    <property type="entry name" value="ClpP/crotonase-like_dom_sf"/>
</dbReference>
<dbReference type="PANTHER" id="PTHR23309:SF49">
    <property type="entry name" value="PEROXISOMAL BIFUNCTIONAL ENZYME"/>
    <property type="match status" value="1"/>
</dbReference>
<dbReference type="PANTHER" id="PTHR23309">
    <property type="entry name" value="3-HYDROXYACYL-COA DEHYROGENASE"/>
    <property type="match status" value="1"/>
</dbReference>
<dbReference type="InterPro" id="IPR006180">
    <property type="entry name" value="3-OHacyl-CoA_DH_CS"/>
</dbReference>
<dbReference type="FunFam" id="1.10.1040.50:FF:000004">
    <property type="entry name" value="Peroxisomal fatty acid beta-oxidation multifunctional protein"/>
    <property type="match status" value="2"/>
</dbReference>
<comment type="catalytic activity">
    <reaction evidence="16">
        <text>(3S)-3-hydroxybutanoyl-CoA = (3R)-3-hydroxybutanoyl-CoA</text>
        <dbReference type="Rhea" id="RHEA:21760"/>
        <dbReference type="ChEBI" id="CHEBI:57315"/>
        <dbReference type="ChEBI" id="CHEBI:57316"/>
        <dbReference type="EC" id="5.1.2.3"/>
    </reaction>
</comment>
<dbReference type="GO" id="GO:0004165">
    <property type="term" value="F:delta(3)-delta(2)-enoyl-CoA isomerase activity"/>
    <property type="evidence" value="ECO:0007669"/>
    <property type="project" value="UniProtKB-EC"/>
</dbReference>
<comment type="catalytic activity">
    <reaction evidence="17">
        <text>a (3S)-3-hydroxyacyl-CoA = a (2E)-enoyl-CoA + H2O</text>
        <dbReference type="Rhea" id="RHEA:16105"/>
        <dbReference type="ChEBI" id="CHEBI:15377"/>
        <dbReference type="ChEBI" id="CHEBI:57318"/>
        <dbReference type="ChEBI" id="CHEBI:58856"/>
        <dbReference type="EC" id="4.2.1.17"/>
    </reaction>
</comment>
<evidence type="ECO:0000256" key="4">
    <source>
        <dbReference type="ARBA" id="ARBA00005005"/>
    </source>
</evidence>
<dbReference type="PROSITE" id="PS00166">
    <property type="entry name" value="ENOYL_COA_HYDRATASE"/>
    <property type="match status" value="1"/>
</dbReference>
<dbReference type="GO" id="GO:0008692">
    <property type="term" value="F:3-hydroxybutyryl-CoA epimerase activity"/>
    <property type="evidence" value="ECO:0007669"/>
    <property type="project" value="UniProtKB-EC"/>
</dbReference>
<evidence type="ECO:0000256" key="16">
    <source>
        <dbReference type="ARBA" id="ARBA00023701"/>
    </source>
</evidence>
<dbReference type="EMBL" id="CAMGYJ010000009">
    <property type="protein sequence ID" value="CAI0543343.1"/>
    <property type="molecule type" value="Genomic_DNA"/>
</dbReference>
<keyword evidence="8" id="KW-0276">Fatty acid metabolism</keyword>
<keyword evidence="15" id="KW-0511">Multifunctional enzyme</keyword>
<keyword evidence="13" id="KW-0413">Isomerase</keyword>
<evidence type="ECO:0000259" key="20">
    <source>
        <dbReference type="Pfam" id="PF00725"/>
    </source>
</evidence>
<evidence type="ECO:0000256" key="13">
    <source>
        <dbReference type="ARBA" id="ARBA00023235"/>
    </source>
</evidence>
<dbReference type="SUPFAM" id="SSF51735">
    <property type="entry name" value="NAD(P)-binding Rossmann-fold domains"/>
    <property type="match status" value="2"/>
</dbReference>
<evidence type="ECO:0000259" key="21">
    <source>
        <dbReference type="Pfam" id="PF02737"/>
    </source>
</evidence>
<evidence type="ECO:0000256" key="6">
    <source>
        <dbReference type="ARBA" id="ARBA00008750"/>
    </source>
</evidence>
<feature type="domain" description="3-hydroxyacyl-CoA dehydrogenase NAD binding" evidence="21">
    <location>
        <begin position="280"/>
        <end position="385"/>
    </location>
</feature>
<evidence type="ECO:0000313" key="23">
    <source>
        <dbReference type="Proteomes" id="UP001154282"/>
    </source>
</evidence>
<comment type="catalytic activity">
    <reaction evidence="1">
        <text>a (3Z)-enoyl-CoA = a 4-saturated (2E)-enoyl-CoA</text>
        <dbReference type="Rhea" id="RHEA:45900"/>
        <dbReference type="ChEBI" id="CHEBI:85097"/>
        <dbReference type="ChEBI" id="CHEBI:85489"/>
        <dbReference type="EC" id="5.3.3.8"/>
    </reaction>
</comment>
<evidence type="ECO:0000256" key="1">
    <source>
        <dbReference type="ARBA" id="ARBA00000452"/>
    </source>
</evidence>
<dbReference type="GO" id="GO:0006635">
    <property type="term" value="P:fatty acid beta-oxidation"/>
    <property type="evidence" value="ECO:0007669"/>
    <property type="project" value="TreeGrafter"/>
</dbReference>
<keyword evidence="11" id="KW-0443">Lipid metabolism</keyword>
<dbReference type="Pfam" id="PF00725">
    <property type="entry name" value="3HCDH"/>
    <property type="match status" value="2"/>
</dbReference>
<evidence type="ECO:0000256" key="5">
    <source>
        <dbReference type="ARBA" id="ARBA00007005"/>
    </source>
</evidence>
<evidence type="ECO:0000313" key="22">
    <source>
        <dbReference type="EMBL" id="CAI0543343.1"/>
    </source>
</evidence>
<dbReference type="Proteomes" id="UP001154282">
    <property type="component" value="Unassembled WGS sequence"/>
</dbReference>
<feature type="domain" description="3-hydroxyacyl-CoA dehydrogenase NAD binding" evidence="21">
    <location>
        <begin position="1003"/>
        <end position="1043"/>
    </location>
</feature>
<comment type="similarity">
    <text evidence="6">In the N-terminal section; belongs to the enoyl-CoA hydratase/isomerase family.</text>
</comment>
<evidence type="ECO:0000256" key="11">
    <source>
        <dbReference type="ARBA" id="ARBA00023098"/>
    </source>
</evidence>
<dbReference type="GO" id="GO:0005777">
    <property type="term" value="C:peroxisome"/>
    <property type="evidence" value="ECO:0007669"/>
    <property type="project" value="UniProtKB-SubCell"/>
</dbReference>
<name>A0AAV0QG38_9ROSI</name>
<evidence type="ECO:0000256" key="7">
    <source>
        <dbReference type="ARBA" id="ARBA00011245"/>
    </source>
</evidence>
<evidence type="ECO:0000256" key="3">
    <source>
        <dbReference type="ARBA" id="ARBA00004275"/>
    </source>
</evidence>
<keyword evidence="14" id="KW-0456">Lyase</keyword>
<dbReference type="GO" id="GO:0070403">
    <property type="term" value="F:NAD+ binding"/>
    <property type="evidence" value="ECO:0007669"/>
    <property type="project" value="InterPro"/>
</dbReference>
<dbReference type="PROSITE" id="PS00067">
    <property type="entry name" value="3HCDH"/>
    <property type="match status" value="2"/>
</dbReference>
<gene>
    <name evidence="22" type="ORF">LITE_LOCUS42802</name>
</gene>
<comment type="similarity">
    <text evidence="5">In the central section; belongs to the 3-hydroxyacyl-CoA dehydrogenase family.</text>
</comment>
<accession>A0AAV0QG38</accession>
<dbReference type="Gene3D" id="1.10.1040.50">
    <property type="match status" value="2"/>
</dbReference>
<evidence type="ECO:0000256" key="15">
    <source>
        <dbReference type="ARBA" id="ARBA00023268"/>
    </source>
</evidence>
<proteinExistence type="inferred from homology"/>
<comment type="catalytic activity">
    <reaction evidence="18">
        <text>a 4-saturated-(3S)-3-hydroxyacyl-CoA = a (3E)-enoyl-CoA + H2O</text>
        <dbReference type="Rhea" id="RHEA:20724"/>
        <dbReference type="ChEBI" id="CHEBI:15377"/>
        <dbReference type="ChEBI" id="CHEBI:58521"/>
        <dbReference type="ChEBI" id="CHEBI:137480"/>
        <dbReference type="EC" id="4.2.1.17"/>
    </reaction>
</comment>
<feature type="domain" description="3-hydroxyacyl-CoA dehydrogenase C-terminal" evidence="20">
    <location>
        <begin position="415"/>
        <end position="509"/>
    </location>
</feature>
<dbReference type="CDD" id="cd06558">
    <property type="entry name" value="crotonase-like"/>
    <property type="match status" value="1"/>
</dbReference>
<evidence type="ECO:0000256" key="19">
    <source>
        <dbReference type="RuleBase" id="RU003707"/>
    </source>
</evidence>
<keyword evidence="12" id="KW-0576">Peroxisome</keyword>
<evidence type="ECO:0000256" key="14">
    <source>
        <dbReference type="ARBA" id="ARBA00023239"/>
    </source>
</evidence>
<comment type="pathway">
    <text evidence="4">Lipid metabolism; fatty acid beta-oxidation.</text>
</comment>
<dbReference type="InterPro" id="IPR001753">
    <property type="entry name" value="Enoyl-CoA_hydra/iso"/>
</dbReference>
<comment type="subunit">
    <text evidence="7">Monomer.</text>
</comment>
<dbReference type="InterPro" id="IPR006176">
    <property type="entry name" value="3-OHacyl-CoA_DH_NAD-bd"/>
</dbReference>
<dbReference type="Pfam" id="PF00378">
    <property type="entry name" value="ECH_1"/>
    <property type="match status" value="2"/>
</dbReference>
<evidence type="ECO:0000256" key="8">
    <source>
        <dbReference type="ARBA" id="ARBA00022832"/>
    </source>
</evidence>
<evidence type="ECO:0000256" key="18">
    <source>
        <dbReference type="ARBA" id="ARBA00023717"/>
    </source>
</evidence>
<protein>
    <recommendedName>
        <fullName evidence="24">3-hydroxyacyl-CoA dehydrogenase</fullName>
    </recommendedName>
</protein>
<feature type="domain" description="3-hydroxyacyl-CoA dehydrogenase NAD binding" evidence="21">
    <location>
        <begin position="890"/>
        <end position="999"/>
    </location>
</feature>
<dbReference type="InterPro" id="IPR008927">
    <property type="entry name" value="6-PGluconate_DH-like_C_sf"/>
</dbReference>
<evidence type="ECO:0000256" key="9">
    <source>
        <dbReference type="ARBA" id="ARBA00023002"/>
    </source>
</evidence>
<comment type="catalytic activity">
    <reaction evidence="2">
        <text>a (3E)-enoyl-CoA = a 4-saturated (2E)-enoyl-CoA</text>
        <dbReference type="Rhea" id="RHEA:45228"/>
        <dbReference type="ChEBI" id="CHEBI:58521"/>
        <dbReference type="ChEBI" id="CHEBI:85097"/>
        <dbReference type="EC" id="5.3.3.8"/>
    </reaction>
</comment>
<dbReference type="SUPFAM" id="SSF48179">
    <property type="entry name" value="6-phosphogluconate dehydrogenase C-terminal domain-like"/>
    <property type="match status" value="4"/>
</dbReference>
<evidence type="ECO:0000256" key="2">
    <source>
        <dbReference type="ARBA" id="ARBA00000765"/>
    </source>
</evidence>
<keyword evidence="10" id="KW-0520">NAD</keyword>
<dbReference type="Pfam" id="PF02737">
    <property type="entry name" value="3HCDH_N"/>
    <property type="match status" value="3"/>
</dbReference>
<dbReference type="InterPro" id="IPR036291">
    <property type="entry name" value="NAD(P)-bd_dom_sf"/>
</dbReference>
<dbReference type="InterPro" id="IPR006108">
    <property type="entry name" value="3HC_DH_C"/>
</dbReference>
<dbReference type="AlphaFoldDB" id="A0AAV0QG38"/>
<evidence type="ECO:0000256" key="17">
    <source>
        <dbReference type="ARBA" id="ARBA00023709"/>
    </source>
</evidence>
<dbReference type="GO" id="GO:0003857">
    <property type="term" value="F:(3S)-3-hydroxyacyl-CoA dehydrogenase (NAD+) activity"/>
    <property type="evidence" value="ECO:0007669"/>
    <property type="project" value="TreeGrafter"/>
</dbReference>
<dbReference type="SUPFAM" id="SSF52096">
    <property type="entry name" value="ClpP/crotonase"/>
    <property type="match status" value="2"/>
</dbReference>
<keyword evidence="23" id="KW-1185">Reference proteome</keyword>
<evidence type="ECO:0000256" key="12">
    <source>
        <dbReference type="ARBA" id="ARBA00023140"/>
    </source>
</evidence>